<accession>A0AAV7NE19</accession>
<keyword evidence="2" id="KW-1185">Reference proteome</keyword>
<organism evidence="1 2">
    <name type="scientific">Pleurodeles waltl</name>
    <name type="common">Iberian ribbed newt</name>
    <dbReference type="NCBI Taxonomy" id="8319"/>
    <lineage>
        <taxon>Eukaryota</taxon>
        <taxon>Metazoa</taxon>
        <taxon>Chordata</taxon>
        <taxon>Craniata</taxon>
        <taxon>Vertebrata</taxon>
        <taxon>Euteleostomi</taxon>
        <taxon>Amphibia</taxon>
        <taxon>Batrachia</taxon>
        <taxon>Caudata</taxon>
        <taxon>Salamandroidea</taxon>
        <taxon>Salamandridae</taxon>
        <taxon>Pleurodelinae</taxon>
        <taxon>Pleurodeles</taxon>
    </lineage>
</organism>
<sequence>MTLLHVVWDGTLIRHCITGPAGPEFGVGEDCPEVCCALVWPTPCLPGRMCGRRFTLHHRQGMATLRSRAQSEHTAEDCLKLSWGIAAEEDEMACVPVCTG</sequence>
<protein>
    <submittedName>
        <fullName evidence="1">Uncharacterized protein</fullName>
    </submittedName>
</protein>
<gene>
    <name evidence="1" type="ORF">NDU88_001668</name>
</gene>
<reference evidence="1" key="1">
    <citation type="journal article" date="2022" name="bioRxiv">
        <title>Sequencing and chromosome-scale assembly of the giantPleurodeles waltlgenome.</title>
        <authorList>
            <person name="Brown T."/>
            <person name="Elewa A."/>
            <person name="Iarovenko S."/>
            <person name="Subramanian E."/>
            <person name="Araus A.J."/>
            <person name="Petzold A."/>
            <person name="Susuki M."/>
            <person name="Suzuki K.-i.T."/>
            <person name="Hayashi T."/>
            <person name="Toyoda A."/>
            <person name="Oliveira C."/>
            <person name="Osipova E."/>
            <person name="Leigh N.D."/>
            <person name="Simon A."/>
            <person name="Yun M.H."/>
        </authorList>
    </citation>
    <scope>NUCLEOTIDE SEQUENCE</scope>
    <source>
        <strain evidence="1">20211129_DDA</strain>
        <tissue evidence="1">Liver</tissue>
    </source>
</reference>
<dbReference type="EMBL" id="JANPWB010000012">
    <property type="protein sequence ID" value="KAJ1113422.1"/>
    <property type="molecule type" value="Genomic_DNA"/>
</dbReference>
<evidence type="ECO:0000313" key="1">
    <source>
        <dbReference type="EMBL" id="KAJ1113422.1"/>
    </source>
</evidence>
<evidence type="ECO:0000313" key="2">
    <source>
        <dbReference type="Proteomes" id="UP001066276"/>
    </source>
</evidence>
<comment type="caution">
    <text evidence="1">The sequence shown here is derived from an EMBL/GenBank/DDBJ whole genome shotgun (WGS) entry which is preliminary data.</text>
</comment>
<dbReference type="Proteomes" id="UP001066276">
    <property type="component" value="Chromosome 8"/>
</dbReference>
<name>A0AAV7NE19_PLEWA</name>
<proteinExistence type="predicted"/>
<dbReference type="AlphaFoldDB" id="A0AAV7NE19"/>